<feature type="transmembrane region" description="Helical" evidence="1">
    <location>
        <begin position="12"/>
        <end position="33"/>
    </location>
</feature>
<dbReference type="Proteomes" id="UP000029843">
    <property type="component" value="Unassembled WGS sequence"/>
</dbReference>
<keyword evidence="1" id="KW-0472">Membrane</keyword>
<dbReference type="InterPro" id="IPR036259">
    <property type="entry name" value="MFS_trans_sf"/>
</dbReference>
<name>A0A099KZV7_COLPS</name>
<comment type="caution">
    <text evidence="2">The sequence shown here is derived from an EMBL/GenBank/DDBJ whole genome shotgun (WGS) entry which is preliminary data.</text>
</comment>
<gene>
    <name evidence="2" type="ORF">ND2E_1194</name>
</gene>
<dbReference type="SUPFAM" id="SSF103473">
    <property type="entry name" value="MFS general substrate transporter"/>
    <property type="match status" value="1"/>
</dbReference>
<feature type="transmembrane region" description="Helical" evidence="1">
    <location>
        <begin position="155"/>
        <end position="177"/>
    </location>
</feature>
<proteinExistence type="predicted"/>
<dbReference type="PATRIC" id="fig|28229.4.peg.182"/>
<feature type="transmembrane region" description="Helical" evidence="1">
    <location>
        <begin position="183"/>
        <end position="202"/>
    </location>
</feature>
<evidence type="ECO:0000256" key="1">
    <source>
        <dbReference type="SAM" id="Phobius"/>
    </source>
</evidence>
<accession>A0A099KZV7</accession>
<dbReference type="RefSeq" id="WP_033091981.1">
    <property type="nucleotide sequence ID" value="NZ_JQED01000003.1"/>
</dbReference>
<evidence type="ECO:0000313" key="3">
    <source>
        <dbReference type="Proteomes" id="UP000029843"/>
    </source>
</evidence>
<keyword evidence="1" id="KW-1133">Transmembrane helix</keyword>
<organism evidence="2 3">
    <name type="scientific">Colwellia psychrerythraea</name>
    <name type="common">Vibrio psychroerythus</name>
    <dbReference type="NCBI Taxonomy" id="28229"/>
    <lineage>
        <taxon>Bacteria</taxon>
        <taxon>Pseudomonadati</taxon>
        <taxon>Pseudomonadota</taxon>
        <taxon>Gammaproteobacteria</taxon>
        <taxon>Alteromonadales</taxon>
        <taxon>Colwelliaceae</taxon>
        <taxon>Colwellia</taxon>
    </lineage>
</organism>
<feature type="transmembrane region" description="Helical" evidence="1">
    <location>
        <begin position="113"/>
        <end position="134"/>
    </location>
</feature>
<dbReference type="AlphaFoldDB" id="A0A099KZV7"/>
<keyword evidence="1" id="KW-0812">Transmembrane</keyword>
<dbReference type="EMBL" id="JQED01000003">
    <property type="protein sequence ID" value="KGJ95412.1"/>
    <property type="molecule type" value="Genomic_DNA"/>
</dbReference>
<evidence type="ECO:0008006" key="4">
    <source>
        <dbReference type="Google" id="ProtNLM"/>
    </source>
</evidence>
<reference evidence="2 3" key="1">
    <citation type="submission" date="2014-08" db="EMBL/GenBank/DDBJ databases">
        <title>Genomic and Phenotypic Diversity of Colwellia psychrerythraea strains from Disparate Marine Basins.</title>
        <authorList>
            <person name="Techtmann S.M."/>
            <person name="Stelling S.C."/>
            <person name="Utturkar S.M."/>
            <person name="Alshibli N."/>
            <person name="Harris A."/>
            <person name="Brown S.D."/>
            <person name="Hazen T.C."/>
        </authorList>
    </citation>
    <scope>NUCLEOTIDE SEQUENCE [LARGE SCALE GENOMIC DNA]</scope>
    <source>
        <strain evidence="2 3">ND2E</strain>
    </source>
</reference>
<feature type="transmembrane region" description="Helical" evidence="1">
    <location>
        <begin position="45"/>
        <end position="67"/>
    </location>
</feature>
<sequence length="220" mass="24081" precursor="true">MQEFKNSVNYSNLFIYFLAFTSGFSIMCIELLAGRILAPFFGSSVHIWGSIITVFMLSLALGYLLGGKFSTRSASLTRYGAIFIIAGMTLVPIATSSTWLMESIFLTVEDSRYGSLLASTALFFVPTIILGMLSPYSVRLLVRNSNESGQVAGKLYFVSTLGSALGTIITSFYLVLWFDINTIVVSVSLILSLLGFITIVVAKAKASLFKTKVERDIRHA</sequence>
<protein>
    <recommendedName>
        <fullName evidence="4">Glycosyl transferase</fullName>
    </recommendedName>
</protein>
<dbReference type="NCBIfam" id="NF037959">
    <property type="entry name" value="MFS_SpdSyn"/>
    <property type="match status" value="1"/>
</dbReference>
<dbReference type="OrthoDB" id="9761985at2"/>
<feature type="transmembrane region" description="Helical" evidence="1">
    <location>
        <begin position="79"/>
        <end position="101"/>
    </location>
</feature>
<evidence type="ECO:0000313" key="2">
    <source>
        <dbReference type="EMBL" id="KGJ95412.1"/>
    </source>
</evidence>